<dbReference type="PANTHER" id="PTHR19134">
    <property type="entry name" value="RECEPTOR-TYPE TYROSINE-PROTEIN PHOSPHATASE"/>
    <property type="match status" value="1"/>
</dbReference>
<keyword evidence="8" id="KW-1185">Reference proteome</keyword>
<evidence type="ECO:0000256" key="2">
    <source>
        <dbReference type="ARBA" id="ARBA00013064"/>
    </source>
</evidence>
<name>A0A7I8VHR9_9ANNE</name>
<dbReference type="PROSITE" id="PS00383">
    <property type="entry name" value="TYR_PHOSPHATASE_1"/>
    <property type="match status" value="2"/>
</dbReference>
<dbReference type="PROSITE" id="PS50056">
    <property type="entry name" value="TYR_PHOSPHATASE_2"/>
    <property type="match status" value="2"/>
</dbReference>
<comment type="caution">
    <text evidence="7">The sequence shown here is derived from an EMBL/GenBank/DDBJ whole genome shotgun (WGS) entry which is preliminary data.</text>
</comment>
<feature type="domain" description="Tyrosine specific protein phosphatases" evidence="6">
    <location>
        <begin position="183"/>
        <end position="255"/>
    </location>
</feature>
<dbReference type="PANTHER" id="PTHR19134:SF562">
    <property type="entry name" value="PROTEIN-TYROSINE-PHOSPHATASE"/>
    <property type="match status" value="1"/>
</dbReference>
<dbReference type="Gene3D" id="3.90.190.10">
    <property type="entry name" value="Protein tyrosine phosphatase superfamily"/>
    <property type="match status" value="2"/>
</dbReference>
<evidence type="ECO:0000256" key="4">
    <source>
        <dbReference type="ARBA" id="ARBA00022912"/>
    </source>
</evidence>
<dbReference type="OrthoDB" id="6147004at2759"/>
<proteinExistence type="inferred from homology"/>
<sequence length="611" mass="70504">MCTHKSIPFSSFARCDVARRCFIKNRFQDVSPYDFNRVNLKPEDNTADTNYQASSICDTYINASFIEGYSTSKQYIACQGPMSDTFNDFWRMIWQYEISGIIMLNDLKDEGEGAGDYMYYPSKENESQAYGSYFVHLIKVIYYPESIVRLFKLSREDQTRNVRHFQFTKWADHSVPSNGRALLEFRERVNKMVVNFKRAPLVVHCRAGVGRTGTYICLEICLQQLAQTKQLDILKVVSSLRRQRVSMVQTPLQYRFLYLTILEELMAPKNTYDVKEFSFYTNQCFRKTSNGWIPYKEIVRQYQVLHICCANYPPTAYIKPSKTKMTKNPATPILEKRMVIVTKSLSMSGAPISTSAVYVDGHDSPERFIVTEAPNVSDPQSCNLFWKIIFYQECTHIIMLNSLREMDSIKPYWPTDNSSKVFDELRVTLIKESTVEKTIVVRDFEIDYATCRKVTQLACSVPSEVNEVNLRQVRNKIVLIYIALLSHVQKTNLATTIAVHCLDGVVRSGLFIAFTNIANKILEEDIVDVYYHVKLIRDSRPEFISSLVEYSLLYQMAEIIIKAKGQISLESIGNLLSKYDEQLIESNKGEKVQTPIPVKQHQQHMKTNSIT</sequence>
<gene>
    <name evidence="7" type="ORF">DGYR_LOCUS3981</name>
</gene>
<accession>A0A7I8VHR9</accession>
<keyword evidence="3" id="KW-0378">Hydrolase</keyword>
<dbReference type="Proteomes" id="UP000549394">
    <property type="component" value="Unassembled WGS sequence"/>
</dbReference>
<dbReference type="SUPFAM" id="SSF52799">
    <property type="entry name" value="(Phosphotyrosine protein) phosphatases II"/>
    <property type="match status" value="2"/>
</dbReference>
<dbReference type="Pfam" id="PF00102">
    <property type="entry name" value="Y_phosphatase"/>
    <property type="match status" value="2"/>
</dbReference>
<feature type="domain" description="Tyrosine-protein phosphatase" evidence="5">
    <location>
        <begin position="332"/>
        <end position="560"/>
    </location>
</feature>
<dbReference type="InterPro" id="IPR000387">
    <property type="entry name" value="Tyr_Pase_dom"/>
</dbReference>
<dbReference type="CDD" id="cd00047">
    <property type="entry name" value="PTPc"/>
    <property type="match status" value="2"/>
</dbReference>
<organism evidence="7 8">
    <name type="scientific">Dimorphilus gyrociliatus</name>
    <dbReference type="NCBI Taxonomy" id="2664684"/>
    <lineage>
        <taxon>Eukaryota</taxon>
        <taxon>Metazoa</taxon>
        <taxon>Spiralia</taxon>
        <taxon>Lophotrochozoa</taxon>
        <taxon>Annelida</taxon>
        <taxon>Polychaeta</taxon>
        <taxon>Polychaeta incertae sedis</taxon>
        <taxon>Dinophilidae</taxon>
        <taxon>Dimorphilus</taxon>
    </lineage>
</organism>
<dbReference type="SMART" id="SM00404">
    <property type="entry name" value="PTPc_motif"/>
    <property type="match status" value="2"/>
</dbReference>
<feature type="domain" description="Tyrosine-protein phosphatase" evidence="5">
    <location>
        <begin position="24"/>
        <end position="264"/>
    </location>
</feature>
<evidence type="ECO:0000313" key="8">
    <source>
        <dbReference type="Proteomes" id="UP000549394"/>
    </source>
</evidence>
<dbReference type="PRINTS" id="PR00700">
    <property type="entry name" value="PRTYPHPHTASE"/>
</dbReference>
<comment type="similarity">
    <text evidence="1">Belongs to the protein-tyrosine phosphatase family.</text>
</comment>
<evidence type="ECO:0000259" key="6">
    <source>
        <dbReference type="PROSITE" id="PS50056"/>
    </source>
</evidence>
<dbReference type="PROSITE" id="PS50055">
    <property type="entry name" value="TYR_PHOSPHATASE_PTP"/>
    <property type="match status" value="2"/>
</dbReference>
<dbReference type="EMBL" id="CAJFCJ010000006">
    <property type="protein sequence ID" value="CAD5115223.1"/>
    <property type="molecule type" value="Genomic_DNA"/>
</dbReference>
<keyword evidence="4" id="KW-0904">Protein phosphatase</keyword>
<dbReference type="InterPro" id="IPR003595">
    <property type="entry name" value="Tyr_Pase_cat"/>
</dbReference>
<evidence type="ECO:0000256" key="3">
    <source>
        <dbReference type="ARBA" id="ARBA00022801"/>
    </source>
</evidence>
<feature type="domain" description="Tyrosine specific protein phosphatases" evidence="6">
    <location>
        <begin position="482"/>
        <end position="551"/>
    </location>
</feature>
<evidence type="ECO:0000313" key="7">
    <source>
        <dbReference type="EMBL" id="CAD5115223.1"/>
    </source>
</evidence>
<evidence type="ECO:0000256" key="1">
    <source>
        <dbReference type="ARBA" id="ARBA00009580"/>
    </source>
</evidence>
<dbReference type="InterPro" id="IPR029021">
    <property type="entry name" value="Prot-tyrosine_phosphatase-like"/>
</dbReference>
<reference evidence="7 8" key="1">
    <citation type="submission" date="2020-08" db="EMBL/GenBank/DDBJ databases">
        <authorList>
            <person name="Hejnol A."/>
        </authorList>
    </citation>
    <scope>NUCLEOTIDE SEQUENCE [LARGE SCALE GENOMIC DNA]</scope>
</reference>
<evidence type="ECO:0000259" key="5">
    <source>
        <dbReference type="PROSITE" id="PS50055"/>
    </source>
</evidence>
<dbReference type="SMART" id="SM00194">
    <property type="entry name" value="PTPc"/>
    <property type="match status" value="2"/>
</dbReference>
<dbReference type="AlphaFoldDB" id="A0A7I8VHR9"/>
<dbReference type="InterPro" id="IPR016130">
    <property type="entry name" value="Tyr_Pase_AS"/>
</dbReference>
<dbReference type="GO" id="GO:0004725">
    <property type="term" value="F:protein tyrosine phosphatase activity"/>
    <property type="evidence" value="ECO:0007669"/>
    <property type="project" value="UniProtKB-EC"/>
</dbReference>
<protein>
    <recommendedName>
        <fullName evidence="2">protein-tyrosine-phosphatase</fullName>
        <ecNumber evidence="2">3.1.3.48</ecNumber>
    </recommendedName>
</protein>
<dbReference type="EC" id="3.1.3.48" evidence="2"/>
<dbReference type="InterPro" id="IPR050348">
    <property type="entry name" value="Protein-Tyr_Phosphatase"/>
</dbReference>
<dbReference type="InterPro" id="IPR000242">
    <property type="entry name" value="PTP_cat"/>
</dbReference>